<dbReference type="SUPFAM" id="SSF48557">
    <property type="entry name" value="L-aspartase-like"/>
    <property type="match status" value="1"/>
</dbReference>
<dbReference type="NCBIfam" id="TIGR00928">
    <property type="entry name" value="purB"/>
    <property type="match status" value="1"/>
</dbReference>
<comment type="pathway">
    <text evidence="2 11">Purine metabolism; AMP biosynthesis via de novo pathway; AMP from IMP: step 2/2.</text>
</comment>
<dbReference type="SMART" id="SM00998">
    <property type="entry name" value="ADSL_C"/>
    <property type="match status" value="1"/>
</dbReference>
<evidence type="ECO:0000256" key="3">
    <source>
        <dbReference type="ARBA" id="ARBA00008273"/>
    </source>
</evidence>
<evidence type="ECO:0000256" key="11">
    <source>
        <dbReference type="RuleBase" id="RU361172"/>
    </source>
</evidence>
<dbReference type="PANTHER" id="PTHR43172:SF1">
    <property type="entry name" value="ADENYLOSUCCINATE LYASE"/>
    <property type="match status" value="1"/>
</dbReference>
<evidence type="ECO:0000313" key="13">
    <source>
        <dbReference type="EMBL" id="GGR82227.1"/>
    </source>
</evidence>
<evidence type="ECO:0000256" key="6">
    <source>
        <dbReference type="ARBA" id="ARBA00023239"/>
    </source>
</evidence>
<dbReference type="Gene3D" id="1.20.200.10">
    <property type="entry name" value="Fumarase/aspartase (Central domain)"/>
    <property type="match status" value="1"/>
</dbReference>
<comment type="catalytic activity">
    <reaction evidence="9">
        <text>N(6)-(1,2-dicarboxyethyl)-AMP = fumarate + AMP</text>
        <dbReference type="Rhea" id="RHEA:16853"/>
        <dbReference type="ChEBI" id="CHEBI:29806"/>
        <dbReference type="ChEBI" id="CHEBI:57567"/>
        <dbReference type="ChEBI" id="CHEBI:456215"/>
        <dbReference type="EC" id="4.3.2.2"/>
    </reaction>
    <physiologicalReaction direction="left-to-right" evidence="9">
        <dbReference type="Rhea" id="RHEA:16854"/>
    </physiologicalReaction>
</comment>
<evidence type="ECO:0000256" key="2">
    <source>
        <dbReference type="ARBA" id="ARBA00004734"/>
    </source>
</evidence>
<evidence type="ECO:0000256" key="10">
    <source>
        <dbReference type="NCBIfam" id="TIGR00928"/>
    </source>
</evidence>
<dbReference type="InterPro" id="IPR024083">
    <property type="entry name" value="Fumarase/histidase_N"/>
</dbReference>
<dbReference type="Gene3D" id="1.10.275.10">
    <property type="entry name" value="Fumarase/aspartase (N-terminal domain)"/>
    <property type="match status" value="1"/>
</dbReference>
<dbReference type="InterPro" id="IPR004769">
    <property type="entry name" value="Pur_lyase"/>
</dbReference>
<dbReference type="InterPro" id="IPR008948">
    <property type="entry name" value="L-Aspartase-like"/>
</dbReference>
<name>A0ABQ2S3F0_9DEIO</name>
<gene>
    <name evidence="13" type="primary">purB</name>
    <name evidence="13" type="ORF">GCM10008960_06530</name>
</gene>
<keyword evidence="14" id="KW-1185">Reference proteome</keyword>
<comment type="caution">
    <text evidence="13">The sequence shown here is derived from an EMBL/GenBank/DDBJ whole genome shotgun (WGS) entry which is preliminary data.</text>
</comment>
<reference evidence="14" key="1">
    <citation type="journal article" date="2019" name="Int. J. Syst. Evol. Microbiol.">
        <title>The Global Catalogue of Microorganisms (GCM) 10K type strain sequencing project: providing services to taxonomists for standard genome sequencing and annotation.</title>
        <authorList>
            <consortium name="The Broad Institute Genomics Platform"/>
            <consortium name="The Broad Institute Genome Sequencing Center for Infectious Disease"/>
            <person name="Wu L."/>
            <person name="Ma J."/>
        </authorList>
    </citation>
    <scope>NUCLEOTIDE SEQUENCE [LARGE SCALE GENOMIC DNA]</scope>
    <source>
        <strain evidence="14">JCM 31405</strain>
    </source>
</reference>
<organism evidence="13 14">
    <name type="scientific">Deinococcus sedimenti</name>
    <dbReference type="NCBI Taxonomy" id="1867090"/>
    <lineage>
        <taxon>Bacteria</taxon>
        <taxon>Thermotogati</taxon>
        <taxon>Deinococcota</taxon>
        <taxon>Deinococci</taxon>
        <taxon>Deinococcales</taxon>
        <taxon>Deinococcaceae</taxon>
        <taxon>Deinococcus</taxon>
    </lineage>
</organism>
<feature type="domain" description="Adenylosuccinate lyase C-terminal" evidence="12">
    <location>
        <begin position="355"/>
        <end position="434"/>
    </location>
</feature>
<dbReference type="Pfam" id="PF10397">
    <property type="entry name" value="ADSL_C"/>
    <property type="match status" value="1"/>
</dbReference>
<dbReference type="PROSITE" id="PS00163">
    <property type="entry name" value="FUMARATE_LYASES"/>
    <property type="match status" value="1"/>
</dbReference>
<dbReference type="EMBL" id="BMQN01000001">
    <property type="protein sequence ID" value="GGR82227.1"/>
    <property type="molecule type" value="Genomic_DNA"/>
</dbReference>
<dbReference type="InterPro" id="IPR019468">
    <property type="entry name" value="AdenyloSucc_lyase_C"/>
</dbReference>
<proteinExistence type="inferred from homology"/>
<dbReference type="CDD" id="cd01360">
    <property type="entry name" value="Adenylsuccinate_lyase_1"/>
    <property type="match status" value="1"/>
</dbReference>
<evidence type="ECO:0000256" key="8">
    <source>
        <dbReference type="ARBA" id="ARBA00030717"/>
    </source>
</evidence>
<dbReference type="Pfam" id="PF00206">
    <property type="entry name" value="Lyase_1"/>
    <property type="match status" value="1"/>
</dbReference>
<dbReference type="PRINTS" id="PR00145">
    <property type="entry name" value="ARGSUCLYASE"/>
</dbReference>
<dbReference type="InterPro" id="IPR022761">
    <property type="entry name" value="Fumarate_lyase_N"/>
</dbReference>
<protein>
    <recommendedName>
        <fullName evidence="5 10">Adenylosuccinate lyase</fullName>
        <shortName evidence="11">ASL</shortName>
        <ecNumber evidence="4 10">4.3.2.2</ecNumber>
    </recommendedName>
    <alternativeName>
        <fullName evidence="8 11">Adenylosuccinase</fullName>
    </alternativeName>
</protein>
<dbReference type="PANTHER" id="PTHR43172">
    <property type="entry name" value="ADENYLOSUCCINATE LYASE"/>
    <property type="match status" value="1"/>
</dbReference>
<evidence type="ECO:0000256" key="5">
    <source>
        <dbReference type="ARBA" id="ARBA00017058"/>
    </source>
</evidence>
<dbReference type="GO" id="GO:0016829">
    <property type="term" value="F:lyase activity"/>
    <property type="evidence" value="ECO:0007669"/>
    <property type="project" value="UniProtKB-KW"/>
</dbReference>
<evidence type="ECO:0000313" key="14">
    <source>
        <dbReference type="Proteomes" id="UP000644548"/>
    </source>
</evidence>
<evidence type="ECO:0000256" key="7">
    <source>
        <dbReference type="ARBA" id="ARBA00024477"/>
    </source>
</evidence>
<evidence type="ECO:0000256" key="1">
    <source>
        <dbReference type="ARBA" id="ARBA00004706"/>
    </source>
</evidence>
<sequence length="435" mass="48616">MIDRYLTPEMKALWSEASKYRAWLRVELAAMQAQARHGEVPQAAFDTLTAQSAADPLDEAFALKVAEIEAVTRHDIVAFTRALTDRYGDEARFIHHGLTSTDVVDTAQNLVLDEALGVIITDVEALREVCRIQAAAHKHTPTVGRTHGIHAEPMTFGLKFLNWMATLDRDLERLHAARKRIQVVMLSGSVGTFAHVSPRIEEEVAQAWGWQAAPVTNQTLARDRHAEVLSALAIYGTTVEKIAVEIRHLQRSEVREAMEPFGKGQTGSSSMPHKKNPILTENVTGLARLLRGYLLTGLENVPLWHERDISHSSAERVILPDATAATSYATRRLTGVLRDLVVFPDRMLRNLNDLGGLVFSQRVLHALIDEKGLTREDAYTLVQRNALRSWETGEGLRDLLKADPESPLSDAELDEAFDLGWYLRHVDDIYARFGM</sequence>
<dbReference type="EC" id="4.3.2.2" evidence="4 10"/>
<evidence type="ECO:0000256" key="9">
    <source>
        <dbReference type="ARBA" id="ARBA00049115"/>
    </source>
</evidence>
<evidence type="ECO:0000259" key="12">
    <source>
        <dbReference type="SMART" id="SM00998"/>
    </source>
</evidence>
<keyword evidence="6 11" id="KW-0456">Lyase</keyword>
<comment type="pathway">
    <text evidence="1 11">Purine metabolism; IMP biosynthesis via de novo pathway; 5-amino-1-(5-phospho-D-ribosyl)imidazole-4-carboxamide from 5-amino-1-(5-phospho-D-ribosyl)imidazole-4-carboxylate: step 2/2.</text>
</comment>
<dbReference type="PRINTS" id="PR00149">
    <property type="entry name" value="FUMRATELYASE"/>
</dbReference>
<dbReference type="InterPro" id="IPR000362">
    <property type="entry name" value="Fumarate_lyase_fam"/>
</dbReference>
<dbReference type="InterPro" id="IPR020557">
    <property type="entry name" value="Fumarate_lyase_CS"/>
</dbReference>
<comment type="catalytic activity">
    <reaction evidence="7">
        <text>(2S)-2-[5-amino-1-(5-phospho-beta-D-ribosyl)imidazole-4-carboxamido]succinate = 5-amino-1-(5-phospho-beta-D-ribosyl)imidazole-4-carboxamide + fumarate</text>
        <dbReference type="Rhea" id="RHEA:23920"/>
        <dbReference type="ChEBI" id="CHEBI:29806"/>
        <dbReference type="ChEBI" id="CHEBI:58443"/>
        <dbReference type="ChEBI" id="CHEBI:58475"/>
        <dbReference type="EC" id="4.3.2.2"/>
    </reaction>
    <physiologicalReaction direction="left-to-right" evidence="7">
        <dbReference type="Rhea" id="RHEA:23921"/>
    </physiologicalReaction>
</comment>
<evidence type="ECO:0000256" key="4">
    <source>
        <dbReference type="ARBA" id="ARBA00012339"/>
    </source>
</evidence>
<comment type="similarity">
    <text evidence="3 11">Belongs to the lyase 1 family. Adenylosuccinate lyase subfamily.</text>
</comment>
<dbReference type="Proteomes" id="UP000644548">
    <property type="component" value="Unassembled WGS sequence"/>
</dbReference>
<keyword evidence="11" id="KW-0658">Purine biosynthesis</keyword>
<dbReference type="Gene3D" id="1.10.40.30">
    <property type="entry name" value="Fumarase/aspartase (C-terminal domain)"/>
    <property type="match status" value="1"/>
</dbReference>
<dbReference type="RefSeq" id="WP_189071693.1">
    <property type="nucleotide sequence ID" value="NZ_BMQN01000001.1"/>
</dbReference>
<accession>A0ABQ2S3F0</accession>